<dbReference type="EMBL" id="MRBO01000476">
    <property type="protein sequence ID" value="KAB2584058.1"/>
    <property type="molecule type" value="Genomic_DNA"/>
</dbReference>
<dbReference type="Proteomes" id="UP000325576">
    <property type="component" value="Unassembled WGS sequence"/>
</dbReference>
<sequence>MVKRSSPDERREEIAEAVWRVIRRDGVASASVRAVADEAKMSTGSLRHFFATQSELLLFAMTLVTVRVEKRIAGIDFDPDIRRAIRQFTDQFVPLDEDRREEMQVWEAFAAAAQTDSTLTAVRDETDRTLFEHYRTFVEAVHDAGFLQPDASVDIEAMRLHALADGLASHGVDNPERTNPQVISQVLDAHFATLLR</sequence>
<feature type="DNA-binding region" description="H-T-H motif" evidence="5">
    <location>
        <begin position="31"/>
        <end position="50"/>
    </location>
</feature>
<evidence type="ECO:0000313" key="8">
    <source>
        <dbReference type="EMBL" id="MBH5145940.1"/>
    </source>
</evidence>
<evidence type="ECO:0000313" key="7">
    <source>
        <dbReference type="EMBL" id="KAB2584058.1"/>
    </source>
</evidence>
<dbReference type="Pfam" id="PF13977">
    <property type="entry name" value="TetR_C_6"/>
    <property type="match status" value="1"/>
</dbReference>
<evidence type="ECO:0000259" key="6">
    <source>
        <dbReference type="PROSITE" id="PS50977"/>
    </source>
</evidence>
<dbReference type="Proteomes" id="UP000627573">
    <property type="component" value="Unassembled WGS sequence"/>
</dbReference>
<dbReference type="GeneID" id="57485490"/>
<keyword evidence="4" id="KW-0804">Transcription</keyword>
<protein>
    <submittedName>
        <fullName evidence="7 8">TetR family transcriptional regulator</fullName>
    </submittedName>
</protein>
<keyword evidence="1" id="KW-0678">Repressor</keyword>
<reference evidence="8 10" key="2">
    <citation type="submission" date="2020-12" db="EMBL/GenBank/DDBJ databases">
        <title>Draft genome sequence of furan degrading bacterial strain FUR100.</title>
        <authorList>
            <person name="Woiski C."/>
        </authorList>
    </citation>
    <scope>NUCLEOTIDE SEQUENCE [LARGE SCALE GENOMIC DNA]</scope>
    <source>
        <strain evidence="8 10">FUR100</strain>
    </source>
</reference>
<name>A0A0C2ZRC1_RHOER</name>
<dbReference type="EMBL" id="JAECSB010000085">
    <property type="protein sequence ID" value="MBH5145940.1"/>
    <property type="molecule type" value="Genomic_DNA"/>
</dbReference>
<evidence type="ECO:0000256" key="2">
    <source>
        <dbReference type="ARBA" id="ARBA00023015"/>
    </source>
</evidence>
<dbReference type="Pfam" id="PF00440">
    <property type="entry name" value="TetR_N"/>
    <property type="match status" value="1"/>
</dbReference>
<accession>A0A0C2ZRC1</accession>
<evidence type="ECO:0000256" key="4">
    <source>
        <dbReference type="ARBA" id="ARBA00023163"/>
    </source>
</evidence>
<gene>
    <name evidence="7" type="ORF">BS297_17480</name>
    <name evidence="8" type="ORF">I3517_25400</name>
</gene>
<keyword evidence="2" id="KW-0805">Transcription regulation</keyword>
<dbReference type="SUPFAM" id="SSF48498">
    <property type="entry name" value="Tetracyclin repressor-like, C-terminal domain"/>
    <property type="match status" value="1"/>
</dbReference>
<dbReference type="PROSITE" id="PS50977">
    <property type="entry name" value="HTH_TETR_2"/>
    <property type="match status" value="1"/>
</dbReference>
<keyword evidence="10" id="KW-1185">Reference proteome</keyword>
<comment type="caution">
    <text evidence="7">The sequence shown here is derived from an EMBL/GenBank/DDBJ whole genome shotgun (WGS) entry which is preliminary data.</text>
</comment>
<dbReference type="PANTHER" id="PTHR30055">
    <property type="entry name" value="HTH-TYPE TRANSCRIPTIONAL REGULATOR RUTR"/>
    <property type="match status" value="1"/>
</dbReference>
<dbReference type="GO" id="GO:0000976">
    <property type="term" value="F:transcription cis-regulatory region binding"/>
    <property type="evidence" value="ECO:0007669"/>
    <property type="project" value="TreeGrafter"/>
</dbReference>
<feature type="domain" description="HTH tetR-type" evidence="6">
    <location>
        <begin position="8"/>
        <end position="68"/>
    </location>
</feature>
<evidence type="ECO:0000313" key="10">
    <source>
        <dbReference type="Proteomes" id="UP000627573"/>
    </source>
</evidence>
<dbReference type="Gene3D" id="1.10.357.10">
    <property type="entry name" value="Tetracycline Repressor, domain 2"/>
    <property type="match status" value="1"/>
</dbReference>
<dbReference type="RefSeq" id="WP_029256019.1">
    <property type="nucleotide sequence ID" value="NZ_CP011295.1"/>
</dbReference>
<reference evidence="7 9" key="1">
    <citation type="journal article" date="2017" name="Poromechanics V (2013)">
        <title>Genomic Characterization of the Arsenic-Tolerant Actinobacterium, &lt;i&gt;Rhodococcus erythropolis&lt;/i&gt; S43.</title>
        <authorList>
            <person name="Retamal-Morales G."/>
            <person name="Mehnert M."/>
            <person name="Schwabe R."/>
            <person name="Tischler D."/>
            <person name="Schloemann M."/>
            <person name="Levican G.J."/>
        </authorList>
    </citation>
    <scope>NUCLEOTIDE SEQUENCE [LARGE SCALE GENOMIC DNA]</scope>
    <source>
        <strain evidence="7 9">S43</strain>
    </source>
</reference>
<dbReference type="InterPro" id="IPR039538">
    <property type="entry name" value="BetI_C"/>
</dbReference>
<evidence type="ECO:0000313" key="9">
    <source>
        <dbReference type="Proteomes" id="UP000325576"/>
    </source>
</evidence>
<keyword evidence="3 5" id="KW-0238">DNA-binding</keyword>
<dbReference type="SUPFAM" id="SSF46689">
    <property type="entry name" value="Homeodomain-like"/>
    <property type="match status" value="1"/>
</dbReference>
<dbReference type="GO" id="GO:0003700">
    <property type="term" value="F:DNA-binding transcription factor activity"/>
    <property type="evidence" value="ECO:0007669"/>
    <property type="project" value="TreeGrafter"/>
</dbReference>
<evidence type="ECO:0000256" key="5">
    <source>
        <dbReference type="PROSITE-ProRule" id="PRU00335"/>
    </source>
</evidence>
<dbReference type="PANTHER" id="PTHR30055:SF226">
    <property type="entry name" value="HTH-TYPE TRANSCRIPTIONAL REGULATOR PKSA"/>
    <property type="match status" value="1"/>
</dbReference>
<proteinExistence type="predicted"/>
<organism evidence="7 9">
    <name type="scientific">Rhodococcus erythropolis</name>
    <name type="common">Arthrobacter picolinophilus</name>
    <dbReference type="NCBI Taxonomy" id="1833"/>
    <lineage>
        <taxon>Bacteria</taxon>
        <taxon>Bacillati</taxon>
        <taxon>Actinomycetota</taxon>
        <taxon>Actinomycetes</taxon>
        <taxon>Mycobacteriales</taxon>
        <taxon>Nocardiaceae</taxon>
        <taxon>Rhodococcus</taxon>
        <taxon>Rhodococcus erythropolis group</taxon>
    </lineage>
</organism>
<dbReference type="AlphaFoldDB" id="A0A0C2ZRC1"/>
<dbReference type="KEGG" id="reb:XU06_21925"/>
<evidence type="ECO:0000256" key="3">
    <source>
        <dbReference type="ARBA" id="ARBA00023125"/>
    </source>
</evidence>
<dbReference type="InterPro" id="IPR009057">
    <property type="entry name" value="Homeodomain-like_sf"/>
</dbReference>
<dbReference type="InterPro" id="IPR050109">
    <property type="entry name" value="HTH-type_TetR-like_transc_reg"/>
</dbReference>
<evidence type="ECO:0000256" key="1">
    <source>
        <dbReference type="ARBA" id="ARBA00022491"/>
    </source>
</evidence>
<dbReference type="InterPro" id="IPR036271">
    <property type="entry name" value="Tet_transcr_reg_TetR-rel_C_sf"/>
</dbReference>
<dbReference type="InterPro" id="IPR001647">
    <property type="entry name" value="HTH_TetR"/>
</dbReference>